<evidence type="ECO:0000313" key="2">
    <source>
        <dbReference type="Proteomes" id="UP000191285"/>
    </source>
</evidence>
<comment type="caution">
    <text evidence="1">The sequence shown here is derived from an EMBL/GenBank/DDBJ whole genome shotgun (WGS) entry which is preliminary data.</text>
</comment>
<evidence type="ECO:0000313" key="1">
    <source>
        <dbReference type="EMBL" id="OQE21026.1"/>
    </source>
</evidence>
<reference evidence="2" key="1">
    <citation type="journal article" date="2017" name="Nat. Microbiol.">
        <title>Global analysis of biosynthetic gene clusters reveals vast potential of secondary metabolite production in Penicillium species.</title>
        <authorList>
            <person name="Nielsen J.C."/>
            <person name="Grijseels S."/>
            <person name="Prigent S."/>
            <person name="Ji B."/>
            <person name="Dainat J."/>
            <person name="Nielsen K.F."/>
            <person name="Frisvad J.C."/>
            <person name="Workman M."/>
            <person name="Nielsen J."/>
        </authorList>
    </citation>
    <scope>NUCLEOTIDE SEQUENCE [LARGE SCALE GENOMIC DNA]</scope>
    <source>
        <strain evidence="2">IBT 24891</strain>
    </source>
</reference>
<dbReference type="AlphaFoldDB" id="A0A1V6T493"/>
<dbReference type="Proteomes" id="UP000191285">
    <property type="component" value="Unassembled WGS sequence"/>
</dbReference>
<protein>
    <submittedName>
        <fullName evidence="1">Uncharacterized protein</fullName>
    </submittedName>
</protein>
<organism evidence="1 2">
    <name type="scientific">Penicillium steckii</name>
    <dbReference type="NCBI Taxonomy" id="303698"/>
    <lineage>
        <taxon>Eukaryota</taxon>
        <taxon>Fungi</taxon>
        <taxon>Dikarya</taxon>
        <taxon>Ascomycota</taxon>
        <taxon>Pezizomycotina</taxon>
        <taxon>Eurotiomycetes</taxon>
        <taxon>Eurotiomycetidae</taxon>
        <taxon>Eurotiales</taxon>
        <taxon>Aspergillaceae</taxon>
        <taxon>Penicillium</taxon>
    </lineage>
</organism>
<accession>A0A1V6T493</accession>
<dbReference type="EMBL" id="MLKD01000012">
    <property type="protein sequence ID" value="OQE21026.1"/>
    <property type="molecule type" value="Genomic_DNA"/>
</dbReference>
<name>A0A1V6T493_9EURO</name>
<gene>
    <name evidence="1" type="ORF">PENSTE_c012G07695</name>
</gene>
<keyword evidence="2" id="KW-1185">Reference proteome</keyword>
<proteinExistence type="predicted"/>
<sequence>MASVHAVKGAFFWDTTSNKRLYDGFPHMEYVCWGTDKPRKFSRPEGNKYCFPYIMEPPSYSRDPMYSFYSMLPLLVLRTAFPTVLATRRVPSSGARTTLELHDPATQYNTTTMKTVEDYPTGFKMITDAGYPRNPNVPGRMRAFRGSQTDRGPIPRQAELAPRGVFQFYTETPAFH</sequence>